<feature type="compositionally biased region" description="Basic and acidic residues" evidence="1">
    <location>
        <begin position="1"/>
        <end position="15"/>
    </location>
</feature>
<evidence type="ECO:0000313" key="2">
    <source>
        <dbReference type="EMBL" id="GBO26325.1"/>
    </source>
</evidence>
<feature type="region of interest" description="Disordered" evidence="1">
    <location>
        <begin position="1"/>
        <end position="27"/>
    </location>
</feature>
<sequence>MRRENLSSKMDHLGRENAPPWSRMGDNTGICEKGLETGAFSNRQIGGWASDWNVHKCSLLLTPAEHHRAYSFAEPFQFYDGAADNIGIRRHYA</sequence>
<evidence type="ECO:0000256" key="1">
    <source>
        <dbReference type="SAM" id="MobiDB-lite"/>
    </source>
</evidence>
<accession>A0A4Y2VM06</accession>
<proteinExistence type="predicted"/>
<evidence type="ECO:0000313" key="3">
    <source>
        <dbReference type="Proteomes" id="UP000499080"/>
    </source>
</evidence>
<gene>
    <name evidence="2" type="ORF">AVEN_203989_1</name>
</gene>
<dbReference type="AlphaFoldDB" id="A0A4Y2VM06"/>
<protein>
    <submittedName>
        <fullName evidence="2">Uncharacterized protein</fullName>
    </submittedName>
</protein>
<dbReference type="Proteomes" id="UP000499080">
    <property type="component" value="Unassembled WGS sequence"/>
</dbReference>
<keyword evidence="3" id="KW-1185">Reference proteome</keyword>
<organism evidence="2 3">
    <name type="scientific">Araneus ventricosus</name>
    <name type="common">Orbweaver spider</name>
    <name type="synonym">Epeira ventricosa</name>
    <dbReference type="NCBI Taxonomy" id="182803"/>
    <lineage>
        <taxon>Eukaryota</taxon>
        <taxon>Metazoa</taxon>
        <taxon>Ecdysozoa</taxon>
        <taxon>Arthropoda</taxon>
        <taxon>Chelicerata</taxon>
        <taxon>Arachnida</taxon>
        <taxon>Araneae</taxon>
        <taxon>Araneomorphae</taxon>
        <taxon>Entelegynae</taxon>
        <taxon>Araneoidea</taxon>
        <taxon>Araneidae</taxon>
        <taxon>Araneus</taxon>
    </lineage>
</organism>
<dbReference type="EMBL" id="BGPR01049336">
    <property type="protein sequence ID" value="GBO26325.1"/>
    <property type="molecule type" value="Genomic_DNA"/>
</dbReference>
<comment type="caution">
    <text evidence="2">The sequence shown here is derived from an EMBL/GenBank/DDBJ whole genome shotgun (WGS) entry which is preliminary data.</text>
</comment>
<reference evidence="2 3" key="1">
    <citation type="journal article" date="2019" name="Sci. Rep.">
        <title>Orb-weaving spider Araneus ventricosus genome elucidates the spidroin gene catalogue.</title>
        <authorList>
            <person name="Kono N."/>
            <person name="Nakamura H."/>
            <person name="Ohtoshi R."/>
            <person name="Moran D.A.P."/>
            <person name="Shinohara A."/>
            <person name="Yoshida Y."/>
            <person name="Fujiwara M."/>
            <person name="Mori M."/>
            <person name="Tomita M."/>
            <person name="Arakawa K."/>
        </authorList>
    </citation>
    <scope>NUCLEOTIDE SEQUENCE [LARGE SCALE GENOMIC DNA]</scope>
</reference>
<name>A0A4Y2VM06_ARAVE</name>